<name>A0AAD6CUS3_9EURO</name>
<feature type="domain" description="DUF7580" evidence="3">
    <location>
        <begin position="377"/>
        <end position="548"/>
    </location>
</feature>
<evidence type="ECO:0000256" key="2">
    <source>
        <dbReference type="SAM" id="SignalP"/>
    </source>
</evidence>
<dbReference type="Pfam" id="PF24476">
    <property type="entry name" value="DUF7580"/>
    <property type="match status" value="1"/>
</dbReference>
<evidence type="ECO:0000313" key="5">
    <source>
        <dbReference type="Proteomes" id="UP001220324"/>
    </source>
</evidence>
<keyword evidence="2" id="KW-0732">Signal</keyword>
<feature type="signal peptide" evidence="2">
    <location>
        <begin position="1"/>
        <end position="21"/>
    </location>
</feature>
<comment type="caution">
    <text evidence="4">The sequence shown here is derived from an EMBL/GenBank/DDBJ whole genome shotgun (WGS) entry which is preliminary data.</text>
</comment>
<reference evidence="4 5" key="1">
    <citation type="journal article" date="2023" name="IMA Fungus">
        <title>Comparative genomic study of the Penicillium genus elucidates a diverse pangenome and 15 lateral gene transfer events.</title>
        <authorList>
            <person name="Petersen C."/>
            <person name="Sorensen T."/>
            <person name="Nielsen M.R."/>
            <person name="Sondergaard T.E."/>
            <person name="Sorensen J.L."/>
            <person name="Fitzpatrick D.A."/>
            <person name="Frisvad J.C."/>
            <person name="Nielsen K.L."/>
        </authorList>
    </citation>
    <scope>NUCLEOTIDE SEQUENCE [LARGE SCALE GENOMIC DNA]</scope>
    <source>
        <strain evidence="4 5">IBT 35679</strain>
    </source>
</reference>
<feature type="chain" id="PRO_5042294068" description="DUF7580 domain-containing protein" evidence="2">
    <location>
        <begin position="22"/>
        <end position="554"/>
    </location>
</feature>
<evidence type="ECO:0000256" key="1">
    <source>
        <dbReference type="SAM" id="MobiDB-lite"/>
    </source>
</evidence>
<feature type="region of interest" description="Disordered" evidence="1">
    <location>
        <begin position="172"/>
        <end position="196"/>
    </location>
</feature>
<evidence type="ECO:0000313" key="4">
    <source>
        <dbReference type="EMBL" id="KAJ5540591.1"/>
    </source>
</evidence>
<keyword evidence="5" id="KW-1185">Reference proteome</keyword>
<dbReference type="InterPro" id="IPR056002">
    <property type="entry name" value="DUF7580"/>
</dbReference>
<feature type="compositionally biased region" description="Basic residues" evidence="1">
    <location>
        <begin position="185"/>
        <end position="196"/>
    </location>
</feature>
<dbReference type="PANTHER" id="PTHR35186:SF4">
    <property type="entry name" value="PRION-INHIBITION AND PROPAGATION HELO DOMAIN-CONTAINING PROTEIN"/>
    <property type="match status" value="1"/>
</dbReference>
<protein>
    <recommendedName>
        <fullName evidence="3">DUF7580 domain-containing protein</fullName>
    </recommendedName>
</protein>
<dbReference type="EMBL" id="JAQIZZ010000005">
    <property type="protein sequence ID" value="KAJ5540591.1"/>
    <property type="molecule type" value="Genomic_DNA"/>
</dbReference>
<sequence length="554" mass="62524">MVTGIEAVGLALAILPLVVNQVDNYARGLERIKVLRRYKWQLEEYSVGLSAQYAILLNTLELSLEGVVNDRDRAELISDPKGPGWRDAAFEDRLIDKLGRDYMPFTATVKGLCGLLEDLSHRLGLDNTDYSTITSTKPLGALKFRKIFSTAVYDDLLDKIDKTNQTLKTLSEQSQYRVQSGPDPRRRRNLQRHREQRRHARALYKIMVQERQCWNCACQDAHSIGLQLDSDPESISTFHILISPPSTTPAHTRRWSEVKLEPSENDLSQTVTHCICMNSQSNGKVKVNSSTYCTDSMHKLPQSLGSVVTNLCSVLNEQGLEPVGYISSKTAPSGATYTVTRVGNTQDEVCRYSLRDTFLVSSSAVQPDQHIEQMSRQDSLYLATALANSVLHLHGTWLQEQWGTQDILFIRTKEALYSRYQRPYLVRRVSSIHQPELNESATHKGKNRQWMSNEILFPLALVLIELSLGSSIISLVLPHDEGSSEQETLFNAATRLLQRKVYMTSGLGYGDVVKECLYWSRGGGFDDDHFDESVFDMIVSPLLKDFNHFVGISD</sequence>
<proteinExistence type="predicted"/>
<gene>
    <name evidence="4" type="ORF">N7494_005667</name>
</gene>
<evidence type="ECO:0000259" key="3">
    <source>
        <dbReference type="Pfam" id="PF24476"/>
    </source>
</evidence>
<dbReference type="Proteomes" id="UP001220324">
    <property type="component" value="Unassembled WGS sequence"/>
</dbReference>
<dbReference type="PANTHER" id="PTHR35186">
    <property type="entry name" value="ANK_REP_REGION DOMAIN-CONTAINING PROTEIN"/>
    <property type="match status" value="1"/>
</dbReference>
<dbReference type="AlphaFoldDB" id="A0AAD6CUS3"/>
<organism evidence="4 5">
    <name type="scientific">Penicillium frequentans</name>
    <dbReference type="NCBI Taxonomy" id="3151616"/>
    <lineage>
        <taxon>Eukaryota</taxon>
        <taxon>Fungi</taxon>
        <taxon>Dikarya</taxon>
        <taxon>Ascomycota</taxon>
        <taxon>Pezizomycotina</taxon>
        <taxon>Eurotiomycetes</taxon>
        <taxon>Eurotiomycetidae</taxon>
        <taxon>Eurotiales</taxon>
        <taxon>Aspergillaceae</taxon>
        <taxon>Penicillium</taxon>
    </lineage>
</organism>
<accession>A0AAD6CUS3</accession>